<name>A0A8J2IC07_9PLEO</name>
<proteinExistence type="predicted"/>
<comment type="caution">
    <text evidence="3">The sequence shown here is derived from an EMBL/GenBank/DDBJ whole genome shotgun (WGS) entry which is preliminary data.</text>
</comment>
<keyword evidence="2" id="KW-0812">Transmembrane</keyword>
<dbReference type="AlphaFoldDB" id="A0A8J2IC07"/>
<protein>
    <submittedName>
        <fullName evidence="3">Uncharacterized protein</fullName>
    </submittedName>
</protein>
<organism evidence="3 4">
    <name type="scientific">Alternaria atra</name>
    <dbReference type="NCBI Taxonomy" id="119953"/>
    <lineage>
        <taxon>Eukaryota</taxon>
        <taxon>Fungi</taxon>
        <taxon>Dikarya</taxon>
        <taxon>Ascomycota</taxon>
        <taxon>Pezizomycotina</taxon>
        <taxon>Dothideomycetes</taxon>
        <taxon>Pleosporomycetidae</taxon>
        <taxon>Pleosporales</taxon>
        <taxon>Pleosporineae</taxon>
        <taxon>Pleosporaceae</taxon>
        <taxon>Alternaria</taxon>
        <taxon>Alternaria sect. Ulocladioides</taxon>
    </lineage>
</organism>
<feature type="compositionally biased region" description="Low complexity" evidence="1">
    <location>
        <begin position="14"/>
        <end position="28"/>
    </location>
</feature>
<dbReference type="PANTHER" id="PTHR35041:SF6">
    <property type="entry name" value="FORMYLMETHIONINE DEFORMYLASE-LIKE PROTEIN-RELATED"/>
    <property type="match status" value="1"/>
</dbReference>
<feature type="transmembrane region" description="Helical" evidence="2">
    <location>
        <begin position="208"/>
        <end position="234"/>
    </location>
</feature>
<dbReference type="OrthoDB" id="3664803at2759"/>
<feature type="region of interest" description="Disordered" evidence="1">
    <location>
        <begin position="62"/>
        <end position="86"/>
    </location>
</feature>
<reference evidence="3" key="1">
    <citation type="submission" date="2021-05" db="EMBL/GenBank/DDBJ databases">
        <authorList>
            <person name="Stam R."/>
        </authorList>
    </citation>
    <scope>NUCLEOTIDE SEQUENCE</scope>
    <source>
        <strain evidence="3">CS162</strain>
    </source>
</reference>
<evidence type="ECO:0000313" key="3">
    <source>
        <dbReference type="EMBL" id="CAG5186718.1"/>
    </source>
</evidence>
<accession>A0A8J2IC07</accession>
<dbReference type="Proteomes" id="UP000676310">
    <property type="component" value="Unassembled WGS sequence"/>
</dbReference>
<sequence>MASISDQISLRTIPRSNSSSSHGRNSPSQEDSPLHSPVHSLLQPQREWLVQEQDITASVEHVEDGNETQPALSSLREPSNQSSIQEGKDTRLASLCGATHWKTVGMILGFLFAALLSALGHHLLFTHLDHKLTDTSYLTQTQTSAISILLTTIFKAALTASVGICFAQHLWFILRRNAISLSAIEKLFVFRSNLLVLSDLRSICTAPLLFFMALLIWCLGIAIIYPPGALIVVIEASNYTENRNMSVMNPPVPQELDLGENDTYPMLTSGGFYSTSYGNGSKIRYWDKGICLVAATAFAAIAIWSLSRNGTPAADGGFLQIMTATRGNTEMERLVLREKLTTVENISLEPKALKVRYGELVREDVVGVDGRTMGFGTIEETISLRKRK</sequence>
<keyword evidence="2" id="KW-1133">Transmembrane helix</keyword>
<feature type="transmembrane region" description="Helical" evidence="2">
    <location>
        <begin position="289"/>
        <end position="306"/>
    </location>
</feature>
<feature type="transmembrane region" description="Helical" evidence="2">
    <location>
        <begin position="104"/>
        <end position="125"/>
    </location>
</feature>
<gene>
    <name evidence="3" type="ORF">ALTATR162_LOCUS11682</name>
</gene>
<evidence type="ECO:0000256" key="2">
    <source>
        <dbReference type="SAM" id="Phobius"/>
    </source>
</evidence>
<feature type="region of interest" description="Disordered" evidence="1">
    <location>
        <begin position="1"/>
        <end position="38"/>
    </location>
</feature>
<feature type="compositionally biased region" description="Polar residues" evidence="1">
    <location>
        <begin position="1"/>
        <end position="10"/>
    </location>
</feature>
<dbReference type="GeneID" id="67011981"/>
<dbReference type="EMBL" id="CAJRGZ010000030">
    <property type="protein sequence ID" value="CAG5186718.1"/>
    <property type="molecule type" value="Genomic_DNA"/>
</dbReference>
<feature type="compositionally biased region" description="Polar residues" evidence="1">
    <location>
        <begin position="67"/>
        <end position="85"/>
    </location>
</feature>
<evidence type="ECO:0000313" key="4">
    <source>
        <dbReference type="Proteomes" id="UP000676310"/>
    </source>
</evidence>
<dbReference type="RefSeq" id="XP_043175259.1">
    <property type="nucleotide sequence ID" value="XM_043319324.1"/>
</dbReference>
<dbReference type="PANTHER" id="PTHR35041">
    <property type="entry name" value="MEDIATOR OF RNA POLYMERASE II TRANSCRIPTION SUBUNIT 1"/>
    <property type="match status" value="1"/>
</dbReference>
<keyword evidence="4" id="KW-1185">Reference proteome</keyword>
<feature type="transmembrane region" description="Helical" evidence="2">
    <location>
        <begin position="145"/>
        <end position="166"/>
    </location>
</feature>
<evidence type="ECO:0000256" key="1">
    <source>
        <dbReference type="SAM" id="MobiDB-lite"/>
    </source>
</evidence>
<keyword evidence="2" id="KW-0472">Membrane</keyword>